<feature type="region of interest" description="Disordered" evidence="1">
    <location>
        <begin position="1"/>
        <end position="81"/>
    </location>
</feature>
<protein>
    <submittedName>
        <fullName evidence="2">Uncharacterized protein</fullName>
    </submittedName>
</protein>
<evidence type="ECO:0000256" key="1">
    <source>
        <dbReference type="SAM" id="MobiDB-lite"/>
    </source>
</evidence>
<name>A0A9W7YFA4_9FUNG</name>
<feature type="non-terminal residue" evidence="2">
    <location>
        <position position="1"/>
    </location>
</feature>
<evidence type="ECO:0000313" key="2">
    <source>
        <dbReference type="EMBL" id="KAJ1732944.1"/>
    </source>
</evidence>
<evidence type="ECO:0000313" key="3">
    <source>
        <dbReference type="Proteomes" id="UP001143981"/>
    </source>
</evidence>
<feature type="region of interest" description="Disordered" evidence="1">
    <location>
        <begin position="380"/>
        <end position="413"/>
    </location>
</feature>
<organism evidence="2 3">
    <name type="scientific">Coemansia biformis</name>
    <dbReference type="NCBI Taxonomy" id="1286918"/>
    <lineage>
        <taxon>Eukaryota</taxon>
        <taxon>Fungi</taxon>
        <taxon>Fungi incertae sedis</taxon>
        <taxon>Zoopagomycota</taxon>
        <taxon>Kickxellomycotina</taxon>
        <taxon>Kickxellomycetes</taxon>
        <taxon>Kickxellales</taxon>
        <taxon>Kickxellaceae</taxon>
        <taxon>Coemansia</taxon>
    </lineage>
</organism>
<reference evidence="2" key="1">
    <citation type="submission" date="2022-07" db="EMBL/GenBank/DDBJ databases">
        <title>Phylogenomic reconstructions and comparative analyses of Kickxellomycotina fungi.</title>
        <authorList>
            <person name="Reynolds N.K."/>
            <person name="Stajich J.E."/>
            <person name="Barry K."/>
            <person name="Grigoriev I.V."/>
            <person name="Crous P."/>
            <person name="Smith M.E."/>
        </authorList>
    </citation>
    <scope>NUCLEOTIDE SEQUENCE</scope>
    <source>
        <strain evidence="2">BCRC 34381</strain>
    </source>
</reference>
<accession>A0A9W7YFA4</accession>
<sequence>TGSMSPARHSAMDDHSDSHTGGAYALDMGPEHRRSSRLRWRGAPEPLDGASKTPADIVDSFKWSSGSKKRAKRASTAPRKTAESQARVALLADGSLDPVGFEESVAPIPLDREHAPLQLLRGARLAAVAAAAAHGDFGPCRTAAGASPAFAAGLDQLSHSMSAICSDSLGLAYWHSVGEFIGGAGDTGNEVAKYATTVMDHLSNGAHAVARDTLDFLRCRAKVGTPTTLDSECKPQSDNLLELVSWLDCRRERDRLFARRTEALTKPVALRDLSARCAASSDAVRPAQVSEAEKRTLFASNDRALERLDGLGRAGAALPQSDIDDLEVSIYTLAEQMCLSLVGSAHPSTPLPRLAPPPAPVSAAATAAAAAAAVAATTASPATARHGQDAYPQPRGIRPLAPQPGRAASTPSLTTLHSASLASAVRSDLMGGLARDTGTNNGCPL</sequence>
<keyword evidence="3" id="KW-1185">Reference proteome</keyword>
<comment type="caution">
    <text evidence="2">The sequence shown here is derived from an EMBL/GenBank/DDBJ whole genome shotgun (WGS) entry which is preliminary data.</text>
</comment>
<gene>
    <name evidence="2" type="ORF">LPJ61_001805</name>
</gene>
<dbReference type="EMBL" id="JANBOI010000181">
    <property type="protein sequence ID" value="KAJ1732944.1"/>
    <property type="molecule type" value="Genomic_DNA"/>
</dbReference>
<proteinExistence type="predicted"/>
<dbReference type="OrthoDB" id="21449at2759"/>
<dbReference type="AlphaFoldDB" id="A0A9W7YFA4"/>
<dbReference type="Proteomes" id="UP001143981">
    <property type="component" value="Unassembled WGS sequence"/>
</dbReference>